<evidence type="ECO:0000313" key="1">
    <source>
        <dbReference type="EMBL" id="KAH9375031.1"/>
    </source>
</evidence>
<comment type="caution">
    <text evidence="1">The sequence shown here is derived from an EMBL/GenBank/DDBJ whole genome shotgun (WGS) entry which is preliminary data.</text>
</comment>
<dbReference type="EMBL" id="JABSTR010000007">
    <property type="protein sequence ID" value="KAH9375031.1"/>
    <property type="molecule type" value="Genomic_DNA"/>
</dbReference>
<protein>
    <submittedName>
        <fullName evidence="1">Uncharacterized protein</fullName>
    </submittedName>
</protein>
<evidence type="ECO:0000313" key="2">
    <source>
        <dbReference type="Proteomes" id="UP000821853"/>
    </source>
</evidence>
<dbReference type="Proteomes" id="UP000821853">
    <property type="component" value="Chromosome 5"/>
</dbReference>
<gene>
    <name evidence="1" type="ORF">HPB48_015654</name>
</gene>
<organism evidence="1 2">
    <name type="scientific">Haemaphysalis longicornis</name>
    <name type="common">Bush tick</name>
    <dbReference type="NCBI Taxonomy" id="44386"/>
    <lineage>
        <taxon>Eukaryota</taxon>
        <taxon>Metazoa</taxon>
        <taxon>Ecdysozoa</taxon>
        <taxon>Arthropoda</taxon>
        <taxon>Chelicerata</taxon>
        <taxon>Arachnida</taxon>
        <taxon>Acari</taxon>
        <taxon>Parasitiformes</taxon>
        <taxon>Ixodida</taxon>
        <taxon>Ixodoidea</taxon>
        <taxon>Ixodidae</taxon>
        <taxon>Haemaphysalinae</taxon>
        <taxon>Haemaphysalis</taxon>
    </lineage>
</organism>
<dbReference type="AlphaFoldDB" id="A0A9J6GKD1"/>
<dbReference type="VEuPathDB" id="VectorBase:HLOH_048609"/>
<accession>A0A9J6GKD1</accession>
<proteinExistence type="predicted"/>
<keyword evidence="2" id="KW-1185">Reference proteome</keyword>
<sequence>MLLARLDNRKSRALDKGTLTTETRADFDHATYALEELASDVLCVSCCVFVEQLATKPQLLLMLAQRQVVMKVTLQLLAKGEQSDFRALQTRGGRKKYVTAAQTSNSSGAAAAQGMEKILRVNCWNSRP</sequence>
<name>A0A9J6GKD1_HAELO</name>
<reference evidence="1 2" key="1">
    <citation type="journal article" date="2020" name="Cell">
        <title>Large-Scale Comparative Analyses of Tick Genomes Elucidate Their Genetic Diversity and Vector Capacities.</title>
        <authorList>
            <consortium name="Tick Genome and Microbiome Consortium (TIGMIC)"/>
            <person name="Jia N."/>
            <person name="Wang J."/>
            <person name="Shi W."/>
            <person name="Du L."/>
            <person name="Sun Y."/>
            <person name="Zhan W."/>
            <person name="Jiang J.F."/>
            <person name="Wang Q."/>
            <person name="Zhang B."/>
            <person name="Ji P."/>
            <person name="Bell-Sakyi L."/>
            <person name="Cui X.M."/>
            <person name="Yuan T.T."/>
            <person name="Jiang B.G."/>
            <person name="Yang W.F."/>
            <person name="Lam T.T."/>
            <person name="Chang Q.C."/>
            <person name="Ding S.J."/>
            <person name="Wang X.J."/>
            <person name="Zhu J.G."/>
            <person name="Ruan X.D."/>
            <person name="Zhao L."/>
            <person name="Wei J.T."/>
            <person name="Ye R.Z."/>
            <person name="Que T.C."/>
            <person name="Du C.H."/>
            <person name="Zhou Y.H."/>
            <person name="Cheng J.X."/>
            <person name="Dai P.F."/>
            <person name="Guo W.B."/>
            <person name="Han X.H."/>
            <person name="Huang E.J."/>
            <person name="Li L.F."/>
            <person name="Wei W."/>
            <person name="Gao Y.C."/>
            <person name="Liu J.Z."/>
            <person name="Shao H.Z."/>
            <person name="Wang X."/>
            <person name="Wang C.C."/>
            <person name="Yang T.C."/>
            <person name="Huo Q.B."/>
            <person name="Li W."/>
            <person name="Chen H.Y."/>
            <person name="Chen S.E."/>
            <person name="Zhou L.G."/>
            <person name="Ni X.B."/>
            <person name="Tian J.H."/>
            <person name="Sheng Y."/>
            <person name="Liu T."/>
            <person name="Pan Y.S."/>
            <person name="Xia L.Y."/>
            <person name="Li J."/>
            <person name="Zhao F."/>
            <person name="Cao W.C."/>
        </authorList>
    </citation>
    <scope>NUCLEOTIDE SEQUENCE [LARGE SCALE GENOMIC DNA]</scope>
    <source>
        <strain evidence="1">HaeL-2018</strain>
    </source>
</reference>